<evidence type="ECO:0000313" key="2">
    <source>
        <dbReference type="Proteomes" id="UP001062846"/>
    </source>
</evidence>
<organism evidence="1 2">
    <name type="scientific">Rhododendron molle</name>
    <name type="common">Chinese azalea</name>
    <name type="synonym">Azalea mollis</name>
    <dbReference type="NCBI Taxonomy" id="49168"/>
    <lineage>
        <taxon>Eukaryota</taxon>
        <taxon>Viridiplantae</taxon>
        <taxon>Streptophyta</taxon>
        <taxon>Embryophyta</taxon>
        <taxon>Tracheophyta</taxon>
        <taxon>Spermatophyta</taxon>
        <taxon>Magnoliopsida</taxon>
        <taxon>eudicotyledons</taxon>
        <taxon>Gunneridae</taxon>
        <taxon>Pentapetalae</taxon>
        <taxon>asterids</taxon>
        <taxon>Ericales</taxon>
        <taxon>Ericaceae</taxon>
        <taxon>Ericoideae</taxon>
        <taxon>Rhodoreae</taxon>
        <taxon>Rhododendron</taxon>
    </lineage>
</organism>
<proteinExistence type="predicted"/>
<name>A0ACC0NW30_RHOML</name>
<evidence type="ECO:0000313" key="1">
    <source>
        <dbReference type="EMBL" id="KAI8556989.1"/>
    </source>
</evidence>
<gene>
    <name evidence="1" type="ORF">RHMOL_Rhmol05G0299000</name>
</gene>
<accession>A0ACC0NW30</accession>
<dbReference type="EMBL" id="CM046392">
    <property type="protein sequence ID" value="KAI8556989.1"/>
    <property type="molecule type" value="Genomic_DNA"/>
</dbReference>
<keyword evidence="2" id="KW-1185">Reference proteome</keyword>
<sequence length="82" mass="9305">MVDVFSFGFGYHSSANDYKLIRIVAYYSSIGRAVVRADLYAMSTETWREIDVVKLSAFFGEMNDFGGVGTVCFLWVLLLQRC</sequence>
<reference evidence="1" key="1">
    <citation type="submission" date="2022-02" db="EMBL/GenBank/DDBJ databases">
        <title>Plant Genome Project.</title>
        <authorList>
            <person name="Zhang R.-G."/>
        </authorList>
    </citation>
    <scope>NUCLEOTIDE SEQUENCE</scope>
    <source>
        <strain evidence="1">AT1</strain>
    </source>
</reference>
<protein>
    <submittedName>
        <fullName evidence="1">Uncharacterized protein</fullName>
    </submittedName>
</protein>
<dbReference type="Proteomes" id="UP001062846">
    <property type="component" value="Chromosome 5"/>
</dbReference>
<comment type="caution">
    <text evidence="1">The sequence shown here is derived from an EMBL/GenBank/DDBJ whole genome shotgun (WGS) entry which is preliminary data.</text>
</comment>